<proteinExistence type="predicted"/>
<dbReference type="CDD" id="cd00093">
    <property type="entry name" value="HTH_XRE"/>
    <property type="match status" value="1"/>
</dbReference>
<evidence type="ECO:0000259" key="1">
    <source>
        <dbReference type="PROSITE" id="PS50943"/>
    </source>
</evidence>
<protein>
    <recommendedName>
        <fullName evidence="1">HTH cro/C1-type domain-containing protein</fullName>
    </recommendedName>
</protein>
<dbReference type="EMBL" id="RCTF01000003">
    <property type="protein sequence ID" value="RLP80554.1"/>
    <property type="molecule type" value="Genomic_DNA"/>
</dbReference>
<evidence type="ECO:0000313" key="2">
    <source>
        <dbReference type="EMBL" id="RLP80554.1"/>
    </source>
</evidence>
<comment type="caution">
    <text evidence="2">The sequence shown here is derived from an EMBL/GenBank/DDBJ whole genome shotgun (WGS) entry which is preliminary data.</text>
</comment>
<dbReference type="Proteomes" id="UP000269692">
    <property type="component" value="Unassembled WGS sequence"/>
</dbReference>
<dbReference type="PROSITE" id="PS50943">
    <property type="entry name" value="HTH_CROC1"/>
    <property type="match status" value="1"/>
</dbReference>
<dbReference type="GO" id="GO:0003677">
    <property type="term" value="F:DNA binding"/>
    <property type="evidence" value="ECO:0007669"/>
    <property type="project" value="InterPro"/>
</dbReference>
<dbReference type="Gene3D" id="1.10.260.40">
    <property type="entry name" value="lambda repressor-like DNA-binding domains"/>
    <property type="match status" value="1"/>
</dbReference>
<evidence type="ECO:0000313" key="3">
    <source>
        <dbReference type="Proteomes" id="UP000269692"/>
    </source>
</evidence>
<keyword evidence="3" id="KW-1185">Reference proteome</keyword>
<feature type="domain" description="HTH cro/C1-type" evidence="1">
    <location>
        <begin position="17"/>
        <end position="36"/>
    </location>
</feature>
<name>A0A3L7AKK3_9HYPH</name>
<accession>A0A3L7AKK3</accession>
<dbReference type="InterPro" id="IPR001387">
    <property type="entry name" value="Cro/C1-type_HTH"/>
</dbReference>
<organism evidence="2 3">
    <name type="scientific">Xanthobacter tagetidis</name>
    <dbReference type="NCBI Taxonomy" id="60216"/>
    <lineage>
        <taxon>Bacteria</taxon>
        <taxon>Pseudomonadati</taxon>
        <taxon>Pseudomonadota</taxon>
        <taxon>Alphaproteobacteria</taxon>
        <taxon>Hyphomicrobiales</taxon>
        <taxon>Xanthobacteraceae</taxon>
        <taxon>Xanthobacter</taxon>
    </lineage>
</organism>
<dbReference type="SUPFAM" id="SSF47413">
    <property type="entry name" value="lambda repressor-like DNA-binding domains"/>
    <property type="match status" value="1"/>
</dbReference>
<gene>
    <name evidence="2" type="ORF">D9R14_05765</name>
</gene>
<sequence length="83" mass="9092">MMTPASHIRRNVFGCATQQAFADLLGVTQATVSRWEVDGFISRRGQKAMRAAASSRGIAWDDRWLFIVPAANDDAPVAREEAA</sequence>
<dbReference type="AlphaFoldDB" id="A0A3L7AKK3"/>
<dbReference type="InterPro" id="IPR010982">
    <property type="entry name" value="Lambda_DNA-bd_dom_sf"/>
</dbReference>
<reference evidence="2 3" key="1">
    <citation type="submission" date="2018-10" db="EMBL/GenBank/DDBJ databases">
        <title>Xanthobacter tagetidis genome sequencing and assembly.</title>
        <authorList>
            <person name="Maclea K.S."/>
            <person name="Goen A.E."/>
            <person name="Fatima S.A."/>
        </authorList>
    </citation>
    <scope>NUCLEOTIDE SEQUENCE [LARGE SCALE GENOMIC DNA]</scope>
    <source>
        <strain evidence="2 3">ATCC 700314</strain>
    </source>
</reference>